<organism evidence="1 2">
    <name type="scientific">Melanomma pulvis-pyrius CBS 109.77</name>
    <dbReference type="NCBI Taxonomy" id="1314802"/>
    <lineage>
        <taxon>Eukaryota</taxon>
        <taxon>Fungi</taxon>
        <taxon>Dikarya</taxon>
        <taxon>Ascomycota</taxon>
        <taxon>Pezizomycotina</taxon>
        <taxon>Dothideomycetes</taxon>
        <taxon>Pleosporomycetidae</taxon>
        <taxon>Pleosporales</taxon>
        <taxon>Melanommataceae</taxon>
        <taxon>Melanomma</taxon>
    </lineage>
</organism>
<reference evidence="1" key="1">
    <citation type="journal article" date="2020" name="Stud. Mycol.">
        <title>101 Dothideomycetes genomes: a test case for predicting lifestyles and emergence of pathogens.</title>
        <authorList>
            <person name="Haridas S."/>
            <person name="Albert R."/>
            <person name="Binder M."/>
            <person name="Bloem J."/>
            <person name="Labutti K."/>
            <person name="Salamov A."/>
            <person name="Andreopoulos B."/>
            <person name="Baker S."/>
            <person name="Barry K."/>
            <person name="Bills G."/>
            <person name="Bluhm B."/>
            <person name="Cannon C."/>
            <person name="Castanera R."/>
            <person name="Culley D."/>
            <person name="Daum C."/>
            <person name="Ezra D."/>
            <person name="Gonzalez J."/>
            <person name="Henrissat B."/>
            <person name="Kuo A."/>
            <person name="Liang C."/>
            <person name="Lipzen A."/>
            <person name="Lutzoni F."/>
            <person name="Magnuson J."/>
            <person name="Mondo S."/>
            <person name="Nolan M."/>
            <person name="Ohm R."/>
            <person name="Pangilinan J."/>
            <person name="Park H.-J."/>
            <person name="Ramirez L."/>
            <person name="Alfaro M."/>
            <person name="Sun H."/>
            <person name="Tritt A."/>
            <person name="Yoshinaga Y."/>
            <person name="Zwiers L.-H."/>
            <person name="Turgeon B."/>
            <person name="Goodwin S."/>
            <person name="Spatafora J."/>
            <person name="Crous P."/>
            <person name="Grigoriev I."/>
        </authorList>
    </citation>
    <scope>NUCLEOTIDE SEQUENCE</scope>
    <source>
        <strain evidence="1">CBS 109.77</strain>
    </source>
</reference>
<gene>
    <name evidence="1" type="ORF">K505DRAFT_245462</name>
</gene>
<protein>
    <submittedName>
        <fullName evidence="1">Uncharacterized protein</fullName>
    </submittedName>
</protein>
<name>A0A6A6X996_9PLEO</name>
<accession>A0A6A6X996</accession>
<dbReference type="EMBL" id="MU001947">
    <property type="protein sequence ID" value="KAF2792966.1"/>
    <property type="molecule type" value="Genomic_DNA"/>
</dbReference>
<dbReference type="Proteomes" id="UP000799757">
    <property type="component" value="Unassembled WGS sequence"/>
</dbReference>
<evidence type="ECO:0000313" key="1">
    <source>
        <dbReference type="EMBL" id="KAF2792966.1"/>
    </source>
</evidence>
<dbReference type="AlphaFoldDB" id="A0A6A6X996"/>
<dbReference type="OrthoDB" id="4196148at2759"/>
<sequence>PEADDPPAYALLDSTQTSFTIHGTFIHTPNGPCYQLSSPLDQRGPYFRVRRLGAKEAAQVGVAPISFDRGATLYEVNDPPLLDNEYHMQGKRRSCLPGVLEIKYRSARGRWEVRHVARSGSGARGVEVLTRKCVGGGGRFGGKGLDRRRERGVSEWKDAQGRVVATEVVKGGEGEGEGVLVPTIELSGELDQTWREVVLCLWAARLWVAFGVEKTAMMGGRYGDTRLVR</sequence>
<evidence type="ECO:0000313" key="2">
    <source>
        <dbReference type="Proteomes" id="UP000799757"/>
    </source>
</evidence>
<feature type="non-terminal residue" evidence="1">
    <location>
        <position position="1"/>
    </location>
</feature>
<keyword evidence="2" id="KW-1185">Reference proteome</keyword>
<proteinExistence type="predicted"/>